<dbReference type="Gene3D" id="1.10.530.10">
    <property type="match status" value="1"/>
</dbReference>
<organism evidence="2 3">
    <name type="scientific">Emergomyces africanus</name>
    <dbReference type="NCBI Taxonomy" id="1955775"/>
    <lineage>
        <taxon>Eukaryota</taxon>
        <taxon>Fungi</taxon>
        <taxon>Dikarya</taxon>
        <taxon>Ascomycota</taxon>
        <taxon>Pezizomycotina</taxon>
        <taxon>Eurotiomycetes</taxon>
        <taxon>Eurotiomycetidae</taxon>
        <taxon>Onygenales</taxon>
        <taxon>Ajellomycetaceae</taxon>
        <taxon>Emergomyces</taxon>
    </lineage>
</organism>
<dbReference type="Proteomes" id="UP000091918">
    <property type="component" value="Unassembled WGS sequence"/>
</dbReference>
<name>A0A1B7NYE0_9EURO</name>
<sequence length="234" mass="25187">MLFKSILALHLLVTSLTAATPIKHINKADKTKNLSSGGEAYLTGGSTCYKGTQFPPVNEWLSFDELWNINQPIMMQYDSPSELDHIKTYIEEAAAQGGVDRAILLAMIMQESTGNVRAINGDGVTPGLLQALGGPSCLGTAFGECPESTIKNMIYAGMMGTGQTEGIAACLKKNRRQYAFMLRCYNSGSITDPLNLDVVKFGTPSYVSDVANRLKGFEPRRDCGFGAGIPSPGY</sequence>
<dbReference type="AlphaFoldDB" id="A0A1B7NYE0"/>
<dbReference type="SUPFAM" id="SSF53955">
    <property type="entry name" value="Lysozyme-like"/>
    <property type="match status" value="1"/>
</dbReference>
<keyword evidence="3" id="KW-1185">Reference proteome</keyword>
<protein>
    <recommendedName>
        <fullName evidence="4">Transglycosylase SLT domain-containing protein</fullName>
    </recommendedName>
</protein>
<proteinExistence type="predicted"/>
<keyword evidence="1" id="KW-0732">Signal</keyword>
<evidence type="ECO:0000313" key="2">
    <source>
        <dbReference type="EMBL" id="OAX81627.1"/>
    </source>
</evidence>
<evidence type="ECO:0000313" key="3">
    <source>
        <dbReference type="Proteomes" id="UP000091918"/>
    </source>
</evidence>
<gene>
    <name evidence="2" type="ORF">ACJ72_04026</name>
</gene>
<evidence type="ECO:0000256" key="1">
    <source>
        <dbReference type="SAM" id="SignalP"/>
    </source>
</evidence>
<comment type="caution">
    <text evidence="2">The sequence shown here is derived from an EMBL/GenBank/DDBJ whole genome shotgun (WGS) entry which is preliminary data.</text>
</comment>
<feature type="chain" id="PRO_5008598281" description="Transglycosylase SLT domain-containing protein" evidence="1">
    <location>
        <begin position="20"/>
        <end position="234"/>
    </location>
</feature>
<reference evidence="2 3" key="1">
    <citation type="submission" date="2015-07" db="EMBL/GenBank/DDBJ databases">
        <title>Emmonsia species relationships and genome sequence.</title>
        <authorList>
            <person name="Cuomo C.A."/>
            <person name="Schwartz I.S."/>
            <person name="Kenyon C."/>
            <person name="de Hoog G.S."/>
            <person name="Govender N.P."/>
            <person name="Botha A."/>
            <person name="Moreno L."/>
            <person name="de Vries M."/>
            <person name="Munoz J.F."/>
            <person name="Stielow J.B."/>
        </authorList>
    </citation>
    <scope>NUCLEOTIDE SEQUENCE [LARGE SCALE GENOMIC DNA]</scope>
    <source>
        <strain evidence="2 3">CBS 136260</strain>
    </source>
</reference>
<accession>A0A1B7NYE0</accession>
<dbReference type="OrthoDB" id="1193027at2759"/>
<dbReference type="EMBL" id="LGUA01000439">
    <property type="protein sequence ID" value="OAX81627.1"/>
    <property type="molecule type" value="Genomic_DNA"/>
</dbReference>
<feature type="signal peptide" evidence="1">
    <location>
        <begin position="1"/>
        <end position="19"/>
    </location>
</feature>
<dbReference type="InterPro" id="IPR023346">
    <property type="entry name" value="Lysozyme-like_dom_sf"/>
</dbReference>
<evidence type="ECO:0008006" key="4">
    <source>
        <dbReference type="Google" id="ProtNLM"/>
    </source>
</evidence>